<feature type="compositionally biased region" description="Polar residues" evidence="1">
    <location>
        <begin position="1"/>
        <end position="28"/>
    </location>
</feature>
<protein>
    <submittedName>
        <fullName evidence="2">Uncharacterized protein</fullName>
    </submittedName>
</protein>
<dbReference type="Proteomes" id="UP000015100">
    <property type="component" value="Unassembled WGS sequence"/>
</dbReference>
<sequence>MERETVSFSTKSDEASSTTQPRISTPTLLQRKASKAILGNLSPHLFEPKSKHESMPSRSGDQPPTLSKAKLYAVNNAGRFRPPSSLATPKSRDPSPTVFRARTPTNNPLRTQKSGAPTVTVNILRVGPPRQDAQSTTSIYSPGSVFQGENYDSNAQLYQNMAFNGIEITDKKNPTVKPKERSPAPPSSPPPKINFEEENFEEIWSPTPFYESEDSVVKTKKSVEPVTYLNVSVPQAPRTPENGDIATSAGVLKNPNQPWLNYLGDPDRIESDLNDAILDENPWTRKPLAFFSNKIVSDTYRSLNFEYRDYLCPIIEVSDIFLPRTLYCERILPEDRDAWFKPPTSGQTCMIEQQWCHCKEDDARVLRDLYCGYNLQLHKTIQEASRRTSRCDTWVDVWVDPCNFVTSLYQNFQCSIDVVERLWDEHGIDFFKFVELQYELRSAPYSYKPNAIDLTTASNHRLGQKTYILSFQKLSEGRFKLRRFPPHITTACSVSPRDSGFECIIMPDIWHPHHSASKGFTLPKYSATPENSWLQWDSNMNCFRGRIPNSRSSVNSVLEDGRMCITIRGGYTLDVGSSKIDFAEAITTRIYIRVPETPRANPPVHQYSSQNYSYSLDLDSVFWGSQKLGLTKKHADFVVNKARMYKERLEEGYDDADAKRYMETGEFPWDTRFAPKIKSLGYVTWTDFINHKRQQKEHHRSILHYGGTSENDVRYGPTEWDSGDINVDESLEEMRIAYENILQEADVIIWVNTQYRETMQERLIDEALEDIDNYQSGLEV</sequence>
<dbReference type="OMA" id="RMCITIR"/>
<evidence type="ECO:0000256" key="1">
    <source>
        <dbReference type="SAM" id="MobiDB-lite"/>
    </source>
</evidence>
<reference evidence="3" key="2">
    <citation type="submission" date="2013-04" db="EMBL/GenBank/DDBJ databases">
        <title>Genomic mechanisms accounting for the adaptation to parasitism in nematode-trapping fungi.</title>
        <authorList>
            <person name="Ahren D.G."/>
        </authorList>
    </citation>
    <scope>NUCLEOTIDE SEQUENCE [LARGE SCALE GENOMIC DNA]</scope>
    <source>
        <strain evidence="3">CBS 200.50</strain>
    </source>
</reference>
<gene>
    <name evidence="2" type="ORF">H072_7252</name>
</gene>
<dbReference type="EMBL" id="AQGS01000513">
    <property type="protein sequence ID" value="EPS38981.1"/>
    <property type="molecule type" value="Genomic_DNA"/>
</dbReference>
<comment type="caution">
    <text evidence="2">The sequence shown here is derived from an EMBL/GenBank/DDBJ whole genome shotgun (WGS) entry which is preliminary data.</text>
</comment>
<feature type="compositionally biased region" description="Pro residues" evidence="1">
    <location>
        <begin position="183"/>
        <end position="192"/>
    </location>
</feature>
<feature type="region of interest" description="Disordered" evidence="1">
    <location>
        <begin position="1"/>
        <end position="114"/>
    </location>
</feature>
<name>S8ACZ7_DACHA</name>
<accession>S8ACZ7</accession>
<organism evidence="2 3">
    <name type="scientific">Dactylellina haptotyla (strain CBS 200.50)</name>
    <name type="common">Nematode-trapping fungus</name>
    <name type="synonym">Monacrosporium haptotylum</name>
    <dbReference type="NCBI Taxonomy" id="1284197"/>
    <lineage>
        <taxon>Eukaryota</taxon>
        <taxon>Fungi</taxon>
        <taxon>Dikarya</taxon>
        <taxon>Ascomycota</taxon>
        <taxon>Pezizomycotina</taxon>
        <taxon>Orbiliomycetes</taxon>
        <taxon>Orbiliales</taxon>
        <taxon>Orbiliaceae</taxon>
        <taxon>Dactylellina</taxon>
    </lineage>
</organism>
<evidence type="ECO:0000313" key="3">
    <source>
        <dbReference type="Proteomes" id="UP000015100"/>
    </source>
</evidence>
<feature type="region of interest" description="Disordered" evidence="1">
    <location>
        <begin position="170"/>
        <end position="194"/>
    </location>
</feature>
<feature type="compositionally biased region" description="Basic and acidic residues" evidence="1">
    <location>
        <begin position="170"/>
        <end position="182"/>
    </location>
</feature>
<dbReference type="HOGENOM" id="CLU_331475_0_0_1"/>
<evidence type="ECO:0000313" key="2">
    <source>
        <dbReference type="EMBL" id="EPS38981.1"/>
    </source>
</evidence>
<feature type="compositionally biased region" description="Polar residues" evidence="1">
    <location>
        <begin position="56"/>
        <end position="65"/>
    </location>
</feature>
<dbReference type="OrthoDB" id="5314324at2759"/>
<reference evidence="2 3" key="1">
    <citation type="journal article" date="2013" name="PLoS Genet.">
        <title>Genomic mechanisms accounting for the adaptation to parasitism in nematode-trapping fungi.</title>
        <authorList>
            <person name="Meerupati T."/>
            <person name="Andersson K.M."/>
            <person name="Friman E."/>
            <person name="Kumar D."/>
            <person name="Tunlid A."/>
            <person name="Ahren D."/>
        </authorList>
    </citation>
    <scope>NUCLEOTIDE SEQUENCE [LARGE SCALE GENOMIC DNA]</scope>
    <source>
        <strain evidence="2 3">CBS 200.50</strain>
    </source>
</reference>
<feature type="compositionally biased region" description="Polar residues" evidence="1">
    <location>
        <begin position="103"/>
        <end position="114"/>
    </location>
</feature>
<dbReference type="AlphaFoldDB" id="S8ACZ7"/>
<proteinExistence type="predicted"/>
<keyword evidence="3" id="KW-1185">Reference proteome</keyword>
<feature type="compositionally biased region" description="Basic and acidic residues" evidence="1">
    <location>
        <begin position="46"/>
        <end position="55"/>
    </location>
</feature>